<keyword evidence="9" id="KW-1185">Reference proteome</keyword>
<protein>
    <submittedName>
        <fullName evidence="8">HlyD family secretion protein</fullName>
    </submittedName>
</protein>
<proteinExistence type="inferred from homology"/>
<evidence type="ECO:0000313" key="9">
    <source>
        <dbReference type="Proteomes" id="UP001186452"/>
    </source>
</evidence>
<evidence type="ECO:0000256" key="2">
    <source>
        <dbReference type="ARBA" id="ARBA00022692"/>
    </source>
</evidence>
<dbReference type="PANTHER" id="PTHR30367">
    <property type="entry name" value="P-HYDROXYBENZOIC ACID EFFLUX PUMP SUBUNIT AAEA-RELATED"/>
    <property type="match status" value="1"/>
</dbReference>
<reference evidence="8 9" key="1">
    <citation type="submission" date="2023-10" db="EMBL/GenBank/DDBJ databases">
        <title>Marine bacteria isolated from horseshoe crab.</title>
        <authorList>
            <person name="Cheng T.H."/>
        </authorList>
    </citation>
    <scope>NUCLEOTIDE SEQUENCE [LARGE SCALE GENOMIC DNA]</scope>
    <source>
        <strain evidence="8 9">HSC6</strain>
    </source>
</reference>
<dbReference type="Pfam" id="PF25963">
    <property type="entry name" value="Beta-barrel_AAEA"/>
    <property type="match status" value="1"/>
</dbReference>
<sequence>MFKKLFFTIPLVAFAGYILINKIDQVEQYPWTRDAQVRAHVIQITPRVTGPIINLAINDDSEVKKGDLLFEIDPSIYQADLEKAIAQQQQANEQLKKAKNEESRSLALSRRQPGSVPVLNLNNLHIAVTTAQANLAAAKAVANEAKLNLAFTKVTAPADGYITNLNLREGTQVVANQPTVALIDKHSFWVEGFFKETDLKEVNQGDKGMITLMMHPEKPFEGTISSIGYGISQQDGSTGNSLLPNVNPNFEWIRLAQRIPVKFHFELPENGIQLRVGTTASVKIIKQESN</sequence>
<dbReference type="Gene3D" id="2.40.50.100">
    <property type="match status" value="1"/>
</dbReference>
<dbReference type="InterPro" id="IPR058634">
    <property type="entry name" value="AaeA-lik-b-barrel"/>
</dbReference>
<evidence type="ECO:0000256" key="1">
    <source>
        <dbReference type="ARBA" id="ARBA00009477"/>
    </source>
</evidence>
<comment type="caution">
    <text evidence="8">The sequence shown here is derived from an EMBL/GenBank/DDBJ whole genome shotgun (WGS) entry which is preliminary data.</text>
</comment>
<dbReference type="Gene3D" id="2.40.30.170">
    <property type="match status" value="1"/>
</dbReference>
<dbReference type="InterPro" id="IPR058625">
    <property type="entry name" value="MdtA-like_BSH"/>
</dbReference>
<dbReference type="NCBIfam" id="TIGR01730">
    <property type="entry name" value="RND_mfp"/>
    <property type="match status" value="1"/>
</dbReference>
<dbReference type="Proteomes" id="UP001186452">
    <property type="component" value="Unassembled WGS sequence"/>
</dbReference>
<organism evidence="8 9">
    <name type="scientific">Photobacterium rosenbergii</name>
    <dbReference type="NCBI Taxonomy" id="294936"/>
    <lineage>
        <taxon>Bacteria</taxon>
        <taxon>Pseudomonadati</taxon>
        <taxon>Pseudomonadota</taxon>
        <taxon>Gammaproteobacteria</taxon>
        <taxon>Vibrionales</taxon>
        <taxon>Vibrionaceae</taxon>
        <taxon>Photobacterium</taxon>
    </lineage>
</organism>
<dbReference type="RefSeq" id="WP_317521279.1">
    <property type="nucleotide sequence ID" value="NZ_JAWJZI010000002.1"/>
</dbReference>
<evidence type="ECO:0000259" key="6">
    <source>
        <dbReference type="Pfam" id="PF25917"/>
    </source>
</evidence>
<dbReference type="InterPro" id="IPR050393">
    <property type="entry name" value="MFP_Efflux_Pump"/>
</dbReference>
<name>A0ABU3ZEM7_9GAMM</name>
<feature type="domain" description="p-hydroxybenzoic acid efflux pump subunit AaeA-like beta-barrel" evidence="7">
    <location>
        <begin position="187"/>
        <end position="284"/>
    </location>
</feature>
<dbReference type="SUPFAM" id="SSF111369">
    <property type="entry name" value="HlyD-like secretion proteins"/>
    <property type="match status" value="1"/>
</dbReference>
<keyword evidence="5" id="KW-0175">Coiled coil</keyword>
<keyword evidence="4" id="KW-0472">Membrane</keyword>
<comment type="similarity">
    <text evidence="1">Belongs to the membrane fusion protein (MFP) (TC 8.A.1) family.</text>
</comment>
<dbReference type="PANTHER" id="PTHR30367:SF1">
    <property type="entry name" value="MULTIDRUG RESISTANCE PROTEIN MDTN"/>
    <property type="match status" value="1"/>
</dbReference>
<dbReference type="Pfam" id="PF25917">
    <property type="entry name" value="BSH_RND"/>
    <property type="match status" value="1"/>
</dbReference>
<accession>A0ABU3ZEM7</accession>
<feature type="coiled-coil region" evidence="5">
    <location>
        <begin position="78"/>
        <end position="105"/>
    </location>
</feature>
<gene>
    <name evidence="8" type="ORF">R2X38_06055</name>
</gene>
<dbReference type="EMBL" id="JAWJZI010000002">
    <property type="protein sequence ID" value="MDV5168559.1"/>
    <property type="molecule type" value="Genomic_DNA"/>
</dbReference>
<keyword evidence="3" id="KW-1133">Transmembrane helix</keyword>
<keyword evidence="2" id="KW-0812">Transmembrane</keyword>
<evidence type="ECO:0000256" key="5">
    <source>
        <dbReference type="SAM" id="Coils"/>
    </source>
</evidence>
<feature type="domain" description="Multidrug resistance protein MdtA-like barrel-sandwich hybrid" evidence="6">
    <location>
        <begin position="41"/>
        <end position="183"/>
    </location>
</feature>
<dbReference type="InterPro" id="IPR006143">
    <property type="entry name" value="RND_pump_MFP"/>
</dbReference>
<evidence type="ECO:0000256" key="4">
    <source>
        <dbReference type="ARBA" id="ARBA00023136"/>
    </source>
</evidence>
<evidence type="ECO:0000313" key="8">
    <source>
        <dbReference type="EMBL" id="MDV5168559.1"/>
    </source>
</evidence>
<evidence type="ECO:0000259" key="7">
    <source>
        <dbReference type="Pfam" id="PF25963"/>
    </source>
</evidence>
<evidence type="ECO:0000256" key="3">
    <source>
        <dbReference type="ARBA" id="ARBA00022989"/>
    </source>
</evidence>